<dbReference type="InterPro" id="IPR003599">
    <property type="entry name" value="Ig_sub"/>
</dbReference>
<accession>A0A6A4X1N6</accession>
<keyword evidence="6" id="KW-0732">Signal</keyword>
<evidence type="ECO:0000256" key="10">
    <source>
        <dbReference type="ARBA" id="ARBA00023157"/>
    </source>
</evidence>
<evidence type="ECO:0000256" key="5">
    <source>
        <dbReference type="ARBA" id="ARBA00022692"/>
    </source>
</evidence>
<dbReference type="SMART" id="SM00409">
    <property type="entry name" value="IG"/>
    <property type="match status" value="4"/>
</dbReference>
<evidence type="ECO:0000256" key="12">
    <source>
        <dbReference type="ARBA" id="ARBA00023319"/>
    </source>
</evidence>
<dbReference type="InterPro" id="IPR003598">
    <property type="entry name" value="Ig_sub2"/>
</dbReference>
<gene>
    <name evidence="17" type="primary">NEO1_1</name>
    <name evidence="17" type="ORF">FJT64_016210</name>
</gene>
<evidence type="ECO:0000256" key="8">
    <source>
        <dbReference type="ARBA" id="ARBA00022989"/>
    </source>
</evidence>
<name>A0A6A4X1N6_AMPAM</name>
<evidence type="ECO:0000256" key="14">
    <source>
        <dbReference type="SAM" id="Phobius"/>
    </source>
</evidence>
<dbReference type="PANTHER" id="PTHR44170:SF54">
    <property type="entry name" value="FI24025P1"/>
    <property type="match status" value="1"/>
</dbReference>
<dbReference type="EMBL" id="VIIS01000104">
    <property type="protein sequence ID" value="KAF0313217.1"/>
    <property type="molecule type" value="Genomic_DNA"/>
</dbReference>
<protein>
    <submittedName>
        <fullName evidence="17">Neogenin</fullName>
    </submittedName>
</protein>
<dbReference type="PRINTS" id="PR00014">
    <property type="entry name" value="FNTYPEIII"/>
</dbReference>
<evidence type="ECO:0000256" key="7">
    <source>
        <dbReference type="ARBA" id="ARBA00022737"/>
    </source>
</evidence>
<dbReference type="InterPro" id="IPR036179">
    <property type="entry name" value="Ig-like_dom_sf"/>
</dbReference>
<feature type="compositionally biased region" description="Low complexity" evidence="13">
    <location>
        <begin position="1250"/>
        <end position="1281"/>
    </location>
</feature>
<evidence type="ECO:0000313" key="17">
    <source>
        <dbReference type="EMBL" id="KAF0313217.1"/>
    </source>
</evidence>
<dbReference type="InterPro" id="IPR010560">
    <property type="entry name" value="Neogenin_C"/>
</dbReference>
<feature type="domain" description="Ig-like" evidence="15">
    <location>
        <begin position="219"/>
        <end position="307"/>
    </location>
</feature>
<comment type="caution">
    <text evidence="17">The sequence shown here is derived from an EMBL/GenBank/DDBJ whole genome shotgun (WGS) entry which is preliminary data.</text>
</comment>
<feature type="domain" description="Fibronectin type-III" evidence="16">
    <location>
        <begin position="530"/>
        <end position="618"/>
    </location>
</feature>
<feature type="domain" description="Fibronectin type-III" evidence="16">
    <location>
        <begin position="727"/>
        <end position="822"/>
    </location>
</feature>
<dbReference type="FunFam" id="2.60.40.10:FF:000004">
    <property type="entry name" value="DCC isoform 1"/>
    <property type="match status" value="1"/>
</dbReference>
<sequence length="1373" mass="148203">MVGLVGADVAVLWNIEGTLGGSPVPARPLLVRQPDDVVVDAERPAALHCQPPEGASVAWRHGGLLLSPSPDRTQSVNGSLHFVSVQPADEGDYQCQVTLQGGGILLSRRASLQLAELESAGGRAAQQTVFLGQTARLECGVRGRPAPSISWLKDDQPLQLDTSRMTVLPSGALELDHAQMFDQADYVCRAENERGFVLGPRVRLGINTNYDEASEQAAPTFVARPADTEALRGDNVTLECAANGNPRPQVTWLKDGNTINMSYLDRRFFRVGVSSLQIVDVREEDSGSYQCRIYNSADSDDASARLIVKAPPEFVLRPSPTSAAEKEDVELTCEARGSPTPTITWTKDGERLHNSNYFQLADGGRRLRILGLVPRDAGIYQCFASNDAGNIQTAARLSVRDLDSDGRTLNGGGAGAAAPGDDSDGTAASAPRGFNASSVGSREVTLVWREPLSSSGAVTGYSVVYREQGSDRERVQNTSAGSSALSVQLHGLQPDTEYELSVRALLGAAGGRPSPPLLLRTRPERTVPAAPGRLRLTAVGATRLLARWEPVEPPPNGYTLYLTQSEGGSGTRTFNTTATELLVGELRKFTVYRARVAALGPAGVGPSSAEQSATTWSDVPSETPQNVTVQTDSDTSVVLHWQPPPPEQRNGHITGYKIRYKLQSGGGGQRAQTVVTDASRRTHTLTGLKKDAEYLVKMAALTVNGTGPYTRWHAAQTFHRLQVETTVPDQPASLRARPTETTITVLWSPPLNDNIRVRGYKIGWGRGVPDTYTELIDAERQRFYVIDGLEPHNEYVVSLRAVNAAGPGLPIYETLWTRDRPADARPLVIPTGLKVTEVTDSTASLEFTDRSLPSQDEPADGRQYRVRYSTQANPDRYRYQNATGLSCRVEGLRPATTYEFSVQTVKGHRESDWSLVVENRTREAPPSSPPRDLTIVQSEENPAIINLSWQPPRAPNGPIDGYVILYTTDRSLPDREWRVHPVVGDRMTTTITGLTPSTHYWFRIQARNGAGTGPISRAEKLVTSSDPGYSLTRQKAGGGLGDNLLYVIIACAVTLLLVVTIVAVVCLCKRQPAGRLANDRRGHKSNSYVKSQTEIGTPDLKPPDLWIHHDQMELRPLGKHRSDSCGSLRRPSPDYEPDGRAYSSTLDRKERLLRAQSPGAGKGYAYRARSEDRLNAQLQRRSFKPKPIVVPIDVAQNADPGSSATALANGTVETRPVYPRTQFSISRAGVEPPPPPAPSAPESHYGAGLGLTSASSSEAAGPAGLPPGYSASSASSIDSGSLGKRVPPPTHPLKSFGVPAPPPPLPAGPRALGSPLKRPSFASSPRASDGPCSREEMLPLQPSYSTEELTQEMANLEGLMKDLNAITASEFQC</sequence>
<feature type="compositionally biased region" description="Polar residues" evidence="13">
    <location>
        <begin position="608"/>
        <end position="626"/>
    </location>
</feature>
<comment type="similarity">
    <text evidence="3">Belongs to the immunoglobulin superfamily. DCC family.</text>
</comment>
<evidence type="ECO:0000256" key="13">
    <source>
        <dbReference type="SAM" id="MobiDB-lite"/>
    </source>
</evidence>
<feature type="compositionally biased region" description="Polar residues" evidence="13">
    <location>
        <begin position="1085"/>
        <end position="1095"/>
    </location>
</feature>
<dbReference type="GO" id="GO:0098609">
    <property type="term" value="P:cell-cell adhesion"/>
    <property type="evidence" value="ECO:0007669"/>
    <property type="project" value="TreeGrafter"/>
</dbReference>
<comment type="subcellular location">
    <subcellularLocation>
        <location evidence="1">Cell membrane</location>
    </subcellularLocation>
    <subcellularLocation>
        <location evidence="2">Membrane</location>
        <topology evidence="2">Single-pass type I membrane protein</topology>
    </subcellularLocation>
</comment>
<feature type="domain" description="Fibronectin type-III" evidence="16">
    <location>
        <begin position="929"/>
        <end position="1027"/>
    </location>
</feature>
<keyword evidence="5 14" id="KW-0812">Transmembrane</keyword>
<dbReference type="GO" id="GO:0009653">
    <property type="term" value="P:anatomical structure morphogenesis"/>
    <property type="evidence" value="ECO:0007669"/>
    <property type="project" value="UniProtKB-ARBA"/>
</dbReference>
<feature type="compositionally biased region" description="Low complexity" evidence="13">
    <location>
        <begin position="416"/>
        <end position="431"/>
    </location>
</feature>
<dbReference type="PROSITE" id="PS50835">
    <property type="entry name" value="IG_LIKE"/>
    <property type="match status" value="4"/>
</dbReference>
<organism evidence="17 18">
    <name type="scientific">Amphibalanus amphitrite</name>
    <name type="common">Striped barnacle</name>
    <name type="synonym">Balanus amphitrite</name>
    <dbReference type="NCBI Taxonomy" id="1232801"/>
    <lineage>
        <taxon>Eukaryota</taxon>
        <taxon>Metazoa</taxon>
        <taxon>Ecdysozoa</taxon>
        <taxon>Arthropoda</taxon>
        <taxon>Crustacea</taxon>
        <taxon>Multicrustacea</taxon>
        <taxon>Cirripedia</taxon>
        <taxon>Thoracica</taxon>
        <taxon>Thoracicalcarea</taxon>
        <taxon>Balanomorpha</taxon>
        <taxon>Balanoidea</taxon>
        <taxon>Balanidae</taxon>
        <taxon>Amphibalaninae</taxon>
        <taxon>Amphibalanus</taxon>
    </lineage>
</organism>
<dbReference type="Gene3D" id="2.60.40.10">
    <property type="entry name" value="Immunoglobulins"/>
    <property type="match status" value="10"/>
</dbReference>
<feature type="compositionally biased region" description="Polar residues" evidence="13">
    <location>
        <begin position="1199"/>
        <end position="1212"/>
    </location>
</feature>
<keyword evidence="11" id="KW-0325">Glycoprotein</keyword>
<dbReference type="InterPro" id="IPR013098">
    <property type="entry name" value="Ig_I-set"/>
</dbReference>
<dbReference type="InterPro" id="IPR036116">
    <property type="entry name" value="FN3_sf"/>
</dbReference>
<feature type="region of interest" description="Disordered" evidence="13">
    <location>
        <begin position="1077"/>
        <end position="1102"/>
    </location>
</feature>
<proteinExistence type="inferred from homology"/>
<evidence type="ECO:0000259" key="16">
    <source>
        <dbReference type="PROSITE" id="PS50853"/>
    </source>
</evidence>
<dbReference type="CDD" id="cd00063">
    <property type="entry name" value="FN3"/>
    <property type="match status" value="6"/>
</dbReference>
<dbReference type="Pfam" id="PF00041">
    <property type="entry name" value="fn3"/>
    <property type="match status" value="6"/>
</dbReference>
<dbReference type="InterPro" id="IPR013783">
    <property type="entry name" value="Ig-like_fold"/>
</dbReference>
<dbReference type="GO" id="GO:0030154">
    <property type="term" value="P:cell differentiation"/>
    <property type="evidence" value="ECO:0007669"/>
    <property type="project" value="UniProtKB-ARBA"/>
</dbReference>
<evidence type="ECO:0000259" key="15">
    <source>
        <dbReference type="PROSITE" id="PS50835"/>
    </source>
</evidence>
<evidence type="ECO:0000256" key="1">
    <source>
        <dbReference type="ARBA" id="ARBA00004236"/>
    </source>
</evidence>
<feature type="domain" description="Ig-like" evidence="15">
    <location>
        <begin position="132"/>
        <end position="192"/>
    </location>
</feature>
<dbReference type="PROSITE" id="PS50853">
    <property type="entry name" value="FN3"/>
    <property type="match status" value="6"/>
</dbReference>
<feature type="transmembrane region" description="Helical" evidence="14">
    <location>
        <begin position="1044"/>
        <end position="1068"/>
    </location>
</feature>
<feature type="domain" description="Fibronectin type-III" evidence="16">
    <location>
        <begin position="829"/>
        <end position="924"/>
    </location>
</feature>
<dbReference type="Pfam" id="PF06583">
    <property type="entry name" value="Neogenin_C"/>
    <property type="match status" value="1"/>
</dbReference>
<dbReference type="SMART" id="SM00060">
    <property type="entry name" value="FN3"/>
    <property type="match status" value="6"/>
</dbReference>
<evidence type="ECO:0000256" key="3">
    <source>
        <dbReference type="ARBA" id="ARBA00009588"/>
    </source>
</evidence>
<feature type="region of interest" description="Disordered" evidence="13">
    <location>
        <begin position="602"/>
        <end position="634"/>
    </location>
</feature>
<feature type="region of interest" description="Disordered" evidence="13">
    <location>
        <begin position="1117"/>
        <end position="1149"/>
    </location>
</feature>
<feature type="domain" description="Fibronectin type-III" evidence="16">
    <location>
        <begin position="430"/>
        <end position="524"/>
    </location>
</feature>
<keyword evidence="8 14" id="KW-1133">Transmembrane helix</keyword>
<evidence type="ECO:0000256" key="4">
    <source>
        <dbReference type="ARBA" id="ARBA00022475"/>
    </source>
</evidence>
<keyword evidence="12" id="KW-0393">Immunoglobulin domain</keyword>
<evidence type="ECO:0000256" key="2">
    <source>
        <dbReference type="ARBA" id="ARBA00004479"/>
    </source>
</evidence>
<evidence type="ECO:0000313" key="18">
    <source>
        <dbReference type="Proteomes" id="UP000440578"/>
    </source>
</evidence>
<keyword evidence="7" id="KW-0677">Repeat</keyword>
<dbReference type="SUPFAM" id="SSF48726">
    <property type="entry name" value="Immunoglobulin"/>
    <property type="match status" value="4"/>
</dbReference>
<dbReference type="OrthoDB" id="114660at2759"/>
<dbReference type="Pfam" id="PF07679">
    <property type="entry name" value="I-set"/>
    <property type="match status" value="2"/>
</dbReference>
<feature type="region of interest" description="Disordered" evidence="13">
    <location>
        <begin position="1194"/>
        <end position="1345"/>
    </location>
</feature>
<dbReference type="SMART" id="SM00408">
    <property type="entry name" value="IGc2"/>
    <property type="match status" value="4"/>
</dbReference>
<dbReference type="InterPro" id="IPR003961">
    <property type="entry name" value="FN3_dom"/>
</dbReference>
<dbReference type="Proteomes" id="UP000440578">
    <property type="component" value="Unassembled WGS sequence"/>
</dbReference>
<dbReference type="CDD" id="cd00096">
    <property type="entry name" value="Ig"/>
    <property type="match status" value="1"/>
</dbReference>
<feature type="domain" description="Ig-like" evidence="15">
    <location>
        <begin position="28"/>
        <end position="111"/>
    </location>
</feature>
<dbReference type="FunFam" id="2.60.40.10:FF:000551">
    <property type="entry name" value="Protogenin A"/>
    <property type="match status" value="1"/>
</dbReference>
<keyword evidence="9 14" id="KW-0472">Membrane</keyword>
<dbReference type="SUPFAM" id="SSF49265">
    <property type="entry name" value="Fibronectin type III"/>
    <property type="match status" value="4"/>
</dbReference>
<reference evidence="17 18" key="1">
    <citation type="submission" date="2019-07" db="EMBL/GenBank/DDBJ databases">
        <title>Draft genome assembly of a fouling barnacle, Amphibalanus amphitrite (Darwin, 1854): The first reference genome for Thecostraca.</title>
        <authorList>
            <person name="Kim W."/>
        </authorList>
    </citation>
    <scope>NUCLEOTIDE SEQUENCE [LARGE SCALE GENOMIC DNA]</scope>
    <source>
        <strain evidence="17">SNU_AA5</strain>
        <tissue evidence="17">Soma without cirri and trophi</tissue>
    </source>
</reference>
<feature type="region of interest" description="Disordered" evidence="13">
    <location>
        <begin position="406"/>
        <end position="436"/>
    </location>
</feature>
<dbReference type="GO" id="GO:0005886">
    <property type="term" value="C:plasma membrane"/>
    <property type="evidence" value="ECO:0007669"/>
    <property type="project" value="UniProtKB-SubCell"/>
</dbReference>
<keyword evidence="18" id="KW-1185">Reference proteome</keyword>
<dbReference type="FunFam" id="2.60.40.10:FF:000273">
    <property type="entry name" value="contactin-3 isoform X1"/>
    <property type="match status" value="1"/>
</dbReference>
<evidence type="ECO:0000256" key="11">
    <source>
        <dbReference type="ARBA" id="ARBA00023180"/>
    </source>
</evidence>
<feature type="domain" description="Ig-like" evidence="15">
    <location>
        <begin position="312"/>
        <end position="398"/>
    </location>
</feature>
<dbReference type="Pfam" id="PF13927">
    <property type="entry name" value="Ig_3"/>
    <property type="match status" value="2"/>
</dbReference>
<keyword evidence="4" id="KW-1003">Cell membrane</keyword>
<evidence type="ECO:0000256" key="9">
    <source>
        <dbReference type="ARBA" id="ARBA00023136"/>
    </source>
</evidence>
<keyword evidence="10" id="KW-1015">Disulfide bond</keyword>
<feature type="domain" description="Fibronectin type-III" evidence="16">
    <location>
        <begin position="623"/>
        <end position="720"/>
    </location>
</feature>
<evidence type="ECO:0000256" key="6">
    <source>
        <dbReference type="ARBA" id="ARBA00022729"/>
    </source>
</evidence>
<dbReference type="PANTHER" id="PTHR44170">
    <property type="entry name" value="PROTEIN SIDEKICK"/>
    <property type="match status" value="1"/>
</dbReference>
<dbReference type="InterPro" id="IPR007110">
    <property type="entry name" value="Ig-like_dom"/>
</dbReference>